<organism evidence="2">
    <name type="scientific">Pandoravirus quercus</name>
    <dbReference type="NCBI Taxonomy" id="2107709"/>
    <lineage>
        <taxon>Viruses</taxon>
        <taxon>Pandoravirus</taxon>
    </lineage>
</organism>
<dbReference type="KEGG" id="vg:36843666"/>
<dbReference type="RefSeq" id="YP_009482794.1">
    <property type="nucleotide sequence ID" value="NC_037667.1"/>
</dbReference>
<feature type="compositionally biased region" description="Basic and acidic residues" evidence="1">
    <location>
        <begin position="343"/>
        <end position="363"/>
    </location>
</feature>
<protein>
    <submittedName>
        <fullName evidence="2">Uncharacterized protein</fullName>
    </submittedName>
</protein>
<reference evidence="2" key="1">
    <citation type="journal article" date="2018" name="Nat. Commun.">
        <title>Diversity and evolution of the emerging Pandoraviridae family.</title>
        <authorList>
            <person name="Legendre M."/>
            <person name="Fabre E."/>
            <person name="Poirot O."/>
            <person name="Jeudy S."/>
            <person name="Lartigue A."/>
            <person name="Alempic J.M."/>
            <person name="Beucher L."/>
            <person name="Philippe N."/>
            <person name="Bertaux L."/>
            <person name="Christo-Foroux E."/>
            <person name="Labadie K."/>
            <person name="Coute Y."/>
            <person name="Abergel C."/>
            <person name="Claverie J.M."/>
        </authorList>
    </citation>
    <scope>NUCLEOTIDE SEQUENCE [LARGE SCALE GENOMIC DNA]</scope>
    <source>
        <strain evidence="2">Quercus</strain>
    </source>
</reference>
<evidence type="ECO:0000256" key="1">
    <source>
        <dbReference type="SAM" id="MobiDB-lite"/>
    </source>
</evidence>
<sequence length="432" mass="47665">MGDNKCESADTTTATASLPVTKKRRRGLRLEWDPEEEERDAEARRQRKKRRPQLAAPVGDYAIVDEDCAGGSARFVRRWIDRTRAQTDAVWGDGGAWWDRAARALWPSPERAGALLLVSAILRGHPFSTPYDVLVAGVPQCVLNAVAWRGSRLIVGLCVHPDGCGPVASRPAGSPVDPHADRILRVAMRLAPPDVDGDNNADDTVFTVGQVIEVIAGVCAGRVTGRRLQIVQRKIKQWYAAHTRWVDADGPPRESIQCFTERRFLLTERTGCTADALVAGLLRPCDWLAGAHGPTLDSITRPPRPARPSKDKERVWDQEQDCTHDNNDDHTPDDDVDGGGDGSDLKISFDTDKKDLDDGEGTHIDGAGDNNNNNDNDDHIKKKRTRQQRLRDAPSLRCVYERIVCRKAPVGGRVSCVYVQSRLCAAEDRPDA</sequence>
<evidence type="ECO:0000313" key="2">
    <source>
        <dbReference type="EMBL" id="AVK74525.1"/>
    </source>
</evidence>
<dbReference type="GeneID" id="36843666"/>
<proteinExistence type="predicted"/>
<feature type="region of interest" description="Disordered" evidence="1">
    <location>
        <begin position="292"/>
        <end position="388"/>
    </location>
</feature>
<accession>A0A2U7U7X9</accession>
<feature type="compositionally biased region" description="Basic and acidic residues" evidence="1">
    <location>
        <begin position="308"/>
        <end position="330"/>
    </location>
</feature>
<dbReference type="EMBL" id="MG011689">
    <property type="protein sequence ID" value="AVK74525.1"/>
    <property type="molecule type" value="Genomic_DNA"/>
</dbReference>
<feature type="region of interest" description="Disordered" evidence="1">
    <location>
        <begin position="1"/>
        <end position="51"/>
    </location>
</feature>
<name>A0A2U7U7X9_9VIRU</name>
<feature type="compositionally biased region" description="Polar residues" evidence="1">
    <location>
        <begin position="9"/>
        <end position="18"/>
    </location>
</feature>
<dbReference type="Proteomes" id="UP000248852">
    <property type="component" value="Segment"/>
</dbReference>
<gene>
    <name evidence="2" type="ORF">pqer_cds_103</name>
</gene>